<name>A0ACC1S5C0_9HYPO</name>
<keyword evidence="2" id="KW-1185">Reference proteome</keyword>
<comment type="caution">
    <text evidence="1">The sequence shown here is derived from an EMBL/GenBank/DDBJ whole genome shotgun (WGS) entry which is preliminary data.</text>
</comment>
<evidence type="ECO:0000313" key="1">
    <source>
        <dbReference type="EMBL" id="KAJ3532446.1"/>
    </source>
</evidence>
<evidence type="ECO:0000313" key="2">
    <source>
        <dbReference type="Proteomes" id="UP001148629"/>
    </source>
</evidence>
<accession>A0ACC1S5C0</accession>
<proteinExistence type="predicted"/>
<dbReference type="EMBL" id="JANRMS010000959">
    <property type="protein sequence ID" value="KAJ3532446.1"/>
    <property type="molecule type" value="Genomic_DNA"/>
</dbReference>
<dbReference type="Proteomes" id="UP001148629">
    <property type="component" value="Unassembled WGS sequence"/>
</dbReference>
<gene>
    <name evidence="1" type="ORF">NM208_g8434</name>
</gene>
<organism evidence="1 2">
    <name type="scientific">Fusarium decemcellulare</name>
    <dbReference type="NCBI Taxonomy" id="57161"/>
    <lineage>
        <taxon>Eukaryota</taxon>
        <taxon>Fungi</taxon>
        <taxon>Dikarya</taxon>
        <taxon>Ascomycota</taxon>
        <taxon>Pezizomycotina</taxon>
        <taxon>Sordariomycetes</taxon>
        <taxon>Hypocreomycetidae</taxon>
        <taxon>Hypocreales</taxon>
        <taxon>Nectriaceae</taxon>
        <taxon>Fusarium</taxon>
        <taxon>Fusarium decemcellulare species complex</taxon>
    </lineage>
</organism>
<protein>
    <submittedName>
        <fullName evidence="1">Uncharacterized protein</fullName>
    </submittedName>
</protein>
<reference evidence="1" key="1">
    <citation type="submission" date="2022-08" db="EMBL/GenBank/DDBJ databases">
        <title>Genome Sequence of Fusarium decemcellulare.</title>
        <authorList>
            <person name="Buettner E."/>
        </authorList>
    </citation>
    <scope>NUCLEOTIDE SEQUENCE</scope>
    <source>
        <strain evidence="1">Babe19</strain>
    </source>
</reference>
<sequence>MRVPFASAVSGESMLLGAMPGPVRHGETGLCRVQNAVEDYGPAIRVLGSLCHDPSHRPQPPTTRDAGPARDNRLSLPFLLRASDPKKDSMVHVMATEPERDSETLRVWRHQNLPATDWLSETIDPSFLLLDFSGMLSGATESYQDIQEGSDPLSIRLDPFDIPTDTFSAQINTLTSHLQALVIRKPHLKEDFERSCQRGFFTSTHFQNILTAYFRLRHYHVTFIHWPTFDPEKISLHLLLAVIMMGATGLQHRDDHHDPIVTAPLLELAEVYIFAELKKWVKRAADLASSPEGIEICQAAVLFVALQNNTNSVETRQRIGTKRNPMLIALLRTSGLVGFKHRIAPHETTWSQFLHQEICIKVVSWAFMNDNILAMFCNHPPVMTVKEMSGHLPCPMWLWEAEPEEFEARKHELQVGSYPSCFSEAVSGLLGDQWTDSTAASFAKLDVLHLHLLIFALQPAVFHYRTSMLPPSSSNILLRAIDRWSLLWAAAYERVPVDERKWIGLARYAPELAVLSRRIIQVTGTEGGKESRYLQGTASYNTADLHQFIRQYGLEDKFW</sequence>